<dbReference type="PANTHER" id="PTHR42648">
    <property type="entry name" value="TRANSPOSASE, PUTATIVE-RELATED"/>
    <property type="match status" value="1"/>
</dbReference>
<feature type="domain" description="GAG-pre-integrase" evidence="1">
    <location>
        <begin position="42"/>
        <end position="109"/>
    </location>
</feature>
<evidence type="ECO:0000313" key="3">
    <source>
        <dbReference type="Proteomes" id="UP000054549"/>
    </source>
</evidence>
<dbReference type="HOGENOM" id="CLU_102301_2_0_1"/>
<organism evidence="2 3">
    <name type="scientific">Amanita muscaria (strain Koide BX008)</name>
    <dbReference type="NCBI Taxonomy" id="946122"/>
    <lineage>
        <taxon>Eukaryota</taxon>
        <taxon>Fungi</taxon>
        <taxon>Dikarya</taxon>
        <taxon>Basidiomycota</taxon>
        <taxon>Agaricomycotina</taxon>
        <taxon>Agaricomycetes</taxon>
        <taxon>Agaricomycetidae</taxon>
        <taxon>Agaricales</taxon>
        <taxon>Pluteineae</taxon>
        <taxon>Amanitaceae</taxon>
        <taxon>Amanita</taxon>
    </lineage>
</organism>
<accession>A0A0C2S080</accession>
<dbReference type="Pfam" id="PF13976">
    <property type="entry name" value="gag_pre-integrs"/>
    <property type="match status" value="1"/>
</dbReference>
<feature type="non-terminal residue" evidence="2">
    <location>
        <position position="158"/>
    </location>
</feature>
<dbReference type="InterPro" id="IPR025724">
    <property type="entry name" value="GAG-pre-integrase_dom"/>
</dbReference>
<proteinExistence type="predicted"/>
<dbReference type="STRING" id="946122.A0A0C2S080"/>
<dbReference type="EMBL" id="KN818452">
    <property type="protein sequence ID" value="KIL56040.1"/>
    <property type="molecule type" value="Genomic_DNA"/>
</dbReference>
<dbReference type="OrthoDB" id="7691805at2759"/>
<feature type="non-terminal residue" evidence="2">
    <location>
        <position position="1"/>
    </location>
</feature>
<dbReference type="InParanoid" id="A0A0C2S080"/>
<dbReference type="PANTHER" id="PTHR42648:SF28">
    <property type="entry name" value="TRANSPOSON-ENCODED PROTEIN WITH RIBONUCLEASE H-LIKE AND RETROVIRUS ZINC FINGER-LIKE DOMAINS"/>
    <property type="match status" value="1"/>
</dbReference>
<evidence type="ECO:0000313" key="2">
    <source>
        <dbReference type="EMBL" id="KIL56040.1"/>
    </source>
</evidence>
<name>A0A0C2S080_AMAMK</name>
<dbReference type="Proteomes" id="UP000054549">
    <property type="component" value="Unassembled WGS sequence"/>
</dbReference>
<reference evidence="2 3" key="1">
    <citation type="submission" date="2014-04" db="EMBL/GenBank/DDBJ databases">
        <title>Evolutionary Origins and Diversification of the Mycorrhizal Mutualists.</title>
        <authorList>
            <consortium name="DOE Joint Genome Institute"/>
            <consortium name="Mycorrhizal Genomics Consortium"/>
            <person name="Kohler A."/>
            <person name="Kuo A."/>
            <person name="Nagy L.G."/>
            <person name="Floudas D."/>
            <person name="Copeland A."/>
            <person name="Barry K.W."/>
            <person name="Cichocki N."/>
            <person name="Veneault-Fourrey C."/>
            <person name="LaButti K."/>
            <person name="Lindquist E.A."/>
            <person name="Lipzen A."/>
            <person name="Lundell T."/>
            <person name="Morin E."/>
            <person name="Murat C."/>
            <person name="Riley R."/>
            <person name="Ohm R."/>
            <person name="Sun H."/>
            <person name="Tunlid A."/>
            <person name="Henrissat B."/>
            <person name="Grigoriev I.V."/>
            <person name="Hibbett D.S."/>
            <person name="Martin F."/>
        </authorList>
    </citation>
    <scope>NUCLEOTIDE SEQUENCE [LARGE SCALE GENOMIC DNA]</scope>
    <source>
        <strain evidence="2 3">Koide BX008</strain>
    </source>
</reference>
<protein>
    <recommendedName>
        <fullName evidence="1">GAG-pre-integrase domain-containing protein</fullName>
    </recommendedName>
</protein>
<sequence>TLISIGRVDDAGSISIFGRGRCEIRTDEDDTLVGIIPKVNGVYRTEHVPHVKGSANAVQRKVTWLELHQRLGHVSIQAIKDLVRRGIITGYEVEDTSNDFECRACIMAKLVRKSVPRAREGERANTFGDEVHSDLWGKTQVKTLTGKEYYISFTDDHS</sequence>
<keyword evidence="3" id="KW-1185">Reference proteome</keyword>
<dbReference type="AlphaFoldDB" id="A0A0C2S080"/>
<dbReference type="InterPro" id="IPR039537">
    <property type="entry name" value="Retrotran_Ty1/copia-like"/>
</dbReference>
<evidence type="ECO:0000259" key="1">
    <source>
        <dbReference type="Pfam" id="PF13976"/>
    </source>
</evidence>
<gene>
    <name evidence="2" type="ORF">M378DRAFT_41231</name>
</gene>